<dbReference type="InterPro" id="IPR036188">
    <property type="entry name" value="FAD/NAD-bd_sf"/>
</dbReference>
<dbReference type="GO" id="GO:0005737">
    <property type="term" value="C:cytoplasm"/>
    <property type="evidence" value="ECO:0007669"/>
    <property type="project" value="TreeGrafter"/>
</dbReference>
<dbReference type="Gene3D" id="3.50.50.60">
    <property type="entry name" value="FAD/NAD(P)-binding domain"/>
    <property type="match status" value="2"/>
</dbReference>
<dbReference type="InterPro" id="IPR028202">
    <property type="entry name" value="Reductase_C"/>
</dbReference>
<keyword evidence="3" id="KW-0274">FAD</keyword>
<protein>
    <submittedName>
        <fullName evidence="7">BTF 2,3-dioxygenase dioxygenase ferredoxin reductase subunit</fullName>
    </submittedName>
</protein>
<dbReference type="InterPro" id="IPR023753">
    <property type="entry name" value="FAD/NAD-binding_dom"/>
</dbReference>
<dbReference type="EMBL" id="AB970510">
    <property type="protein sequence ID" value="BAQ00539.1"/>
    <property type="molecule type" value="Genomic_DNA"/>
</dbReference>
<keyword evidence="2" id="KW-0285">Flavoprotein</keyword>
<name>A0A0A8J2H5_9NOCA</name>
<dbReference type="Gene3D" id="3.30.390.30">
    <property type="match status" value="1"/>
</dbReference>
<evidence type="ECO:0000259" key="5">
    <source>
        <dbReference type="Pfam" id="PF07992"/>
    </source>
</evidence>
<evidence type="ECO:0000313" key="7">
    <source>
        <dbReference type="EMBL" id="BAQ00539.1"/>
    </source>
</evidence>
<proteinExistence type="predicted"/>
<sequence>MTSDIVVIGGGVAGVSAVQSLRSEGYDGRLFLIGKERELPYDRTSLSKAVLAGDLADPPPLSPADWYDELQVETVLDRTVLQVDVTRKEVLLDGGRSLEVDRVLLATGASARVPSFSGADLPGVTTLRTVDDAQRLRQDWEPGQRLVVVGGGLIGCEVATTARKLGLEVSILEASDELLQRVLGRRIGGWCRARLEELGISVMVNTGVAEFDGVDRITAVIGTDGRRFPADSAIVCVGAEPETAIAEQAGLACSRGIIVNDSGGTAAEGVFAAGDAASWPLRTGGRRSLETYINSQKEATAVASAMLGKAVHAPQLPLSWTEIAGHRIQMIGDIEGSGEYVMRGAPDDGPALLFRLTDGKLTAALSVDAPREFAMATRLVESGAQVGRDVLADTSVELRELNRAARERTTAA</sequence>
<organism evidence="7">
    <name type="scientific">Rhodococcus sp. 065240</name>
    <dbReference type="NCBI Taxonomy" id="1509445"/>
    <lineage>
        <taxon>Bacteria</taxon>
        <taxon>Bacillati</taxon>
        <taxon>Actinomycetota</taxon>
        <taxon>Actinomycetes</taxon>
        <taxon>Mycobacteriales</taxon>
        <taxon>Nocardiaceae</taxon>
        <taxon>Rhodococcus</taxon>
    </lineage>
</organism>
<dbReference type="PRINTS" id="PR00368">
    <property type="entry name" value="FADPNR"/>
</dbReference>
<dbReference type="SUPFAM" id="SSF55424">
    <property type="entry name" value="FAD/NAD-linked reductases, dimerisation (C-terminal) domain"/>
    <property type="match status" value="1"/>
</dbReference>
<dbReference type="InterPro" id="IPR050446">
    <property type="entry name" value="FAD-oxidoreductase/Apoptosis"/>
</dbReference>
<dbReference type="SUPFAM" id="SSF51905">
    <property type="entry name" value="FAD/NAD(P)-binding domain"/>
    <property type="match status" value="2"/>
</dbReference>
<dbReference type="AlphaFoldDB" id="A0A0A8J2H5"/>
<comment type="cofactor">
    <cofactor evidence="1">
        <name>FAD</name>
        <dbReference type="ChEBI" id="CHEBI:57692"/>
    </cofactor>
</comment>
<dbReference type="GO" id="GO:0051213">
    <property type="term" value="F:dioxygenase activity"/>
    <property type="evidence" value="ECO:0007669"/>
    <property type="project" value="UniProtKB-KW"/>
</dbReference>
<evidence type="ECO:0000259" key="6">
    <source>
        <dbReference type="Pfam" id="PF14759"/>
    </source>
</evidence>
<keyword evidence="4" id="KW-0560">Oxidoreductase</keyword>
<feature type="domain" description="Reductase C-terminal" evidence="6">
    <location>
        <begin position="320"/>
        <end position="401"/>
    </location>
</feature>
<evidence type="ECO:0000256" key="1">
    <source>
        <dbReference type="ARBA" id="ARBA00001974"/>
    </source>
</evidence>
<keyword evidence="7" id="KW-0223">Dioxygenase</keyword>
<dbReference type="Pfam" id="PF14759">
    <property type="entry name" value="Reductase_C"/>
    <property type="match status" value="1"/>
</dbReference>
<dbReference type="PANTHER" id="PTHR43557">
    <property type="entry name" value="APOPTOSIS-INDUCING FACTOR 1"/>
    <property type="match status" value="1"/>
</dbReference>
<evidence type="ECO:0000256" key="2">
    <source>
        <dbReference type="ARBA" id="ARBA00022630"/>
    </source>
</evidence>
<dbReference type="Pfam" id="PF07992">
    <property type="entry name" value="Pyr_redox_2"/>
    <property type="match status" value="1"/>
</dbReference>
<feature type="domain" description="FAD/NAD(P)-binding" evidence="5">
    <location>
        <begin position="4"/>
        <end position="299"/>
    </location>
</feature>
<evidence type="ECO:0000256" key="3">
    <source>
        <dbReference type="ARBA" id="ARBA00022827"/>
    </source>
</evidence>
<dbReference type="PRINTS" id="PR00411">
    <property type="entry name" value="PNDRDTASEI"/>
</dbReference>
<dbReference type="PANTHER" id="PTHR43557:SF2">
    <property type="entry name" value="RIESKE DOMAIN-CONTAINING PROTEIN-RELATED"/>
    <property type="match status" value="1"/>
</dbReference>
<reference evidence="7" key="1">
    <citation type="submission" date="2014-06" db="EMBL/GenBank/DDBJ databases">
        <title>Degradation of benzotrifluoride via the dioxygenase pathway in Rhodococcus sp. 065240.</title>
        <authorList>
            <person name="Yano K."/>
            <person name="Wachi M."/>
            <person name="Kitazume T."/>
            <person name="Iwai N."/>
        </authorList>
    </citation>
    <scope>NUCLEOTIDE SEQUENCE</scope>
    <source>
        <strain evidence="7">065240</strain>
    </source>
</reference>
<evidence type="ECO:0000256" key="4">
    <source>
        <dbReference type="ARBA" id="ARBA00023002"/>
    </source>
</evidence>
<gene>
    <name evidence="7" type="primary">btfA4</name>
</gene>
<accession>A0A0A8J2H5</accession>
<dbReference type="InterPro" id="IPR016156">
    <property type="entry name" value="FAD/NAD-linked_Rdtase_dimer_sf"/>
</dbReference>
<dbReference type="GO" id="GO:0016651">
    <property type="term" value="F:oxidoreductase activity, acting on NAD(P)H"/>
    <property type="evidence" value="ECO:0007669"/>
    <property type="project" value="TreeGrafter"/>
</dbReference>